<sequence>MTGDRGCTNALSMEKMLWQDGLWQRNTLEFLTPCDALSFASVSRRARETSVRLVRCSLLLGGGEFHGADCCSIRANDRESSTARRWQEVILNSPTSRIHTVIIRGWWMDQGWGEQRGMLSVVVRGGSAPPDDGQWNKDVVTGKEPAPHGLEPIALSFRPRDGVRYELWQRAGGGGCHVLHVHGLEMRQLVFNI</sequence>
<reference evidence="1" key="1">
    <citation type="submission" date="2021-01" db="EMBL/GenBank/DDBJ databases">
        <authorList>
            <person name="Corre E."/>
            <person name="Pelletier E."/>
            <person name="Niang G."/>
            <person name="Scheremetjew M."/>
            <person name="Finn R."/>
            <person name="Kale V."/>
            <person name="Holt S."/>
            <person name="Cochrane G."/>
            <person name="Meng A."/>
            <person name="Brown T."/>
            <person name="Cohen L."/>
        </authorList>
    </citation>
    <scope>NUCLEOTIDE SEQUENCE</scope>
    <source>
        <strain evidence="1">Isolate 1302-5</strain>
    </source>
</reference>
<proteinExistence type="predicted"/>
<dbReference type="EMBL" id="HBKQ01013810">
    <property type="protein sequence ID" value="CAE2224009.1"/>
    <property type="molecule type" value="Transcribed_RNA"/>
</dbReference>
<dbReference type="AlphaFoldDB" id="A0A7S4MHY6"/>
<organism evidence="1">
    <name type="scientific">Odontella aurita</name>
    <dbReference type="NCBI Taxonomy" id="265563"/>
    <lineage>
        <taxon>Eukaryota</taxon>
        <taxon>Sar</taxon>
        <taxon>Stramenopiles</taxon>
        <taxon>Ochrophyta</taxon>
        <taxon>Bacillariophyta</taxon>
        <taxon>Mediophyceae</taxon>
        <taxon>Biddulphiophycidae</taxon>
        <taxon>Eupodiscales</taxon>
        <taxon>Odontellaceae</taxon>
        <taxon>Odontella</taxon>
    </lineage>
</organism>
<protein>
    <recommendedName>
        <fullName evidence="2">F-box domain-containing protein</fullName>
    </recommendedName>
</protein>
<evidence type="ECO:0008006" key="2">
    <source>
        <dbReference type="Google" id="ProtNLM"/>
    </source>
</evidence>
<accession>A0A7S4MHY6</accession>
<evidence type="ECO:0000313" key="1">
    <source>
        <dbReference type="EMBL" id="CAE2224009.1"/>
    </source>
</evidence>
<gene>
    <name evidence="1" type="ORF">OAUR00152_LOCUS9514</name>
</gene>
<name>A0A7S4MHY6_9STRA</name>